<keyword evidence="2" id="KW-1185">Reference proteome</keyword>
<dbReference type="EMBL" id="CAKOAT010422932">
    <property type="protein sequence ID" value="CAH8370353.1"/>
    <property type="molecule type" value="Genomic_DNA"/>
</dbReference>
<accession>A0ABC8L346</accession>
<organism evidence="1 2">
    <name type="scientific">Eruca vesicaria subsp. sativa</name>
    <name type="common">Garden rocket</name>
    <name type="synonym">Eruca sativa</name>
    <dbReference type="NCBI Taxonomy" id="29727"/>
    <lineage>
        <taxon>Eukaryota</taxon>
        <taxon>Viridiplantae</taxon>
        <taxon>Streptophyta</taxon>
        <taxon>Embryophyta</taxon>
        <taxon>Tracheophyta</taxon>
        <taxon>Spermatophyta</taxon>
        <taxon>Magnoliopsida</taxon>
        <taxon>eudicotyledons</taxon>
        <taxon>Gunneridae</taxon>
        <taxon>Pentapetalae</taxon>
        <taxon>rosids</taxon>
        <taxon>malvids</taxon>
        <taxon>Brassicales</taxon>
        <taxon>Brassicaceae</taxon>
        <taxon>Brassiceae</taxon>
        <taxon>Eruca</taxon>
    </lineage>
</organism>
<dbReference type="AlphaFoldDB" id="A0ABC8L346"/>
<evidence type="ECO:0000313" key="2">
    <source>
        <dbReference type="Proteomes" id="UP001642260"/>
    </source>
</evidence>
<reference evidence="1 2" key="1">
    <citation type="submission" date="2022-03" db="EMBL/GenBank/DDBJ databases">
        <authorList>
            <person name="Macdonald S."/>
            <person name="Ahmed S."/>
            <person name="Newling K."/>
        </authorList>
    </citation>
    <scope>NUCLEOTIDE SEQUENCE [LARGE SCALE GENOMIC DNA]</scope>
</reference>
<gene>
    <name evidence="1" type="ORF">ERUC_LOCUS31319</name>
</gene>
<dbReference type="Proteomes" id="UP001642260">
    <property type="component" value="Unassembled WGS sequence"/>
</dbReference>
<evidence type="ECO:0000313" key="1">
    <source>
        <dbReference type="EMBL" id="CAH8370353.1"/>
    </source>
</evidence>
<sequence>MEELRDATYRYTNHPDPKEREARIQRVFDTEAQGLMETTAAKMAANESAAAMATCLSSPAQQIICFRPEPGFEQSTGQELTFSREVAVRSSNAPVSDNTICPVLNGPQLLVLKPTRRDKMRHLHDHEGNGEVALSPLMNLAEPHHNFLRKDKSNI</sequence>
<name>A0ABC8L346_ERUVS</name>
<protein>
    <submittedName>
        <fullName evidence="1">Uncharacterized protein</fullName>
    </submittedName>
</protein>
<comment type="caution">
    <text evidence="1">The sequence shown here is derived from an EMBL/GenBank/DDBJ whole genome shotgun (WGS) entry which is preliminary data.</text>
</comment>
<proteinExistence type="predicted"/>